<protein>
    <recommendedName>
        <fullName evidence="1">F-box domain-containing protein</fullName>
    </recommendedName>
</protein>
<dbReference type="EMBL" id="JBEAFC010000010">
    <property type="protein sequence ID" value="KAL1538576.1"/>
    <property type="molecule type" value="Genomic_DNA"/>
</dbReference>
<dbReference type="PANTHER" id="PTHR31672">
    <property type="entry name" value="BNACNNG10540D PROTEIN"/>
    <property type="match status" value="1"/>
</dbReference>
<keyword evidence="3" id="KW-1185">Reference proteome</keyword>
<dbReference type="Pfam" id="PF00646">
    <property type="entry name" value="F-box"/>
    <property type="match status" value="1"/>
</dbReference>
<dbReference type="Gene3D" id="1.20.1280.50">
    <property type="match status" value="1"/>
</dbReference>
<sequence>MANTLEHLPTDLRVKILSKLGVKDLMRLKCINKTWEHMIRDADFAKFQSSNGPKGDVRVSHRLIFPELGILRIPQRSGLFMDSCGGLICLANPDSTNAIIIWNPATRMYKLLPDSPPVPTKMEILSFGFGCTADGDFKVVRISCLENTTEAVVYSSKADSWAIIKGLTFKVFDRRCQAIVDGNPYWPGKTPEEDHFSLVSYDSTNARFIIEPFPAHNHLPGDLFALVDWKGRLSMLSCDTAFSRADVWSIVHGEWSQIETFQIPRGRDDRPCSEILCASSGDTIIGTCIFRYMLIYDTVVGSLETIAEAPSFRIAAYVNYAFPYSQSLAYVPGMVPAPLMRNGDENLVFTHVPGLFLVRFHPTREVSCYYIED</sequence>
<dbReference type="PANTHER" id="PTHR31672:SF13">
    <property type="entry name" value="F-BOX PROTEIN CPR30-LIKE"/>
    <property type="match status" value="1"/>
</dbReference>
<dbReference type="PROSITE" id="PS50181">
    <property type="entry name" value="FBOX"/>
    <property type="match status" value="1"/>
</dbReference>
<dbReference type="InterPro" id="IPR006527">
    <property type="entry name" value="F-box-assoc_dom_typ1"/>
</dbReference>
<proteinExistence type="predicted"/>
<dbReference type="InterPro" id="IPR036047">
    <property type="entry name" value="F-box-like_dom_sf"/>
</dbReference>
<dbReference type="NCBIfam" id="TIGR01640">
    <property type="entry name" value="F_box_assoc_1"/>
    <property type="match status" value="1"/>
</dbReference>
<reference evidence="2 3" key="1">
    <citation type="submission" date="2024-06" db="EMBL/GenBank/DDBJ databases">
        <title>A chromosome level genome sequence of Diviner's sage (Salvia divinorum).</title>
        <authorList>
            <person name="Ford S.A."/>
            <person name="Ro D.-K."/>
            <person name="Ness R.W."/>
            <person name="Phillips M.A."/>
        </authorList>
    </citation>
    <scope>NUCLEOTIDE SEQUENCE [LARGE SCALE GENOMIC DNA]</scope>
    <source>
        <strain evidence="2">SAF-2024a</strain>
        <tissue evidence="2">Leaf</tissue>
    </source>
</reference>
<dbReference type="InterPro" id="IPR050796">
    <property type="entry name" value="SCF_F-box_component"/>
</dbReference>
<dbReference type="Proteomes" id="UP001567538">
    <property type="component" value="Unassembled WGS sequence"/>
</dbReference>
<comment type="caution">
    <text evidence="2">The sequence shown here is derived from an EMBL/GenBank/DDBJ whole genome shotgun (WGS) entry which is preliminary data.</text>
</comment>
<evidence type="ECO:0000313" key="3">
    <source>
        <dbReference type="Proteomes" id="UP001567538"/>
    </source>
</evidence>
<organism evidence="2 3">
    <name type="scientific">Salvia divinorum</name>
    <name type="common">Maria pastora</name>
    <name type="synonym">Diviner's sage</name>
    <dbReference type="NCBI Taxonomy" id="28513"/>
    <lineage>
        <taxon>Eukaryota</taxon>
        <taxon>Viridiplantae</taxon>
        <taxon>Streptophyta</taxon>
        <taxon>Embryophyta</taxon>
        <taxon>Tracheophyta</taxon>
        <taxon>Spermatophyta</taxon>
        <taxon>Magnoliopsida</taxon>
        <taxon>eudicotyledons</taxon>
        <taxon>Gunneridae</taxon>
        <taxon>Pentapetalae</taxon>
        <taxon>asterids</taxon>
        <taxon>lamiids</taxon>
        <taxon>Lamiales</taxon>
        <taxon>Lamiaceae</taxon>
        <taxon>Nepetoideae</taxon>
        <taxon>Mentheae</taxon>
        <taxon>Salviinae</taxon>
        <taxon>Salvia</taxon>
        <taxon>Salvia subgen. Calosphace</taxon>
    </lineage>
</organism>
<name>A0ABD1G3B5_SALDI</name>
<evidence type="ECO:0000313" key="2">
    <source>
        <dbReference type="EMBL" id="KAL1538576.1"/>
    </source>
</evidence>
<dbReference type="AlphaFoldDB" id="A0ABD1G3B5"/>
<evidence type="ECO:0000259" key="1">
    <source>
        <dbReference type="PROSITE" id="PS50181"/>
    </source>
</evidence>
<dbReference type="InterPro" id="IPR001810">
    <property type="entry name" value="F-box_dom"/>
</dbReference>
<accession>A0ABD1G3B5</accession>
<dbReference type="SUPFAM" id="SSF81383">
    <property type="entry name" value="F-box domain"/>
    <property type="match status" value="1"/>
</dbReference>
<dbReference type="InterPro" id="IPR017451">
    <property type="entry name" value="F-box-assoc_interact_dom"/>
</dbReference>
<dbReference type="Pfam" id="PF07734">
    <property type="entry name" value="FBA_1"/>
    <property type="match status" value="1"/>
</dbReference>
<gene>
    <name evidence="2" type="ORF">AAHA92_27304</name>
</gene>
<feature type="domain" description="F-box" evidence="1">
    <location>
        <begin position="2"/>
        <end position="50"/>
    </location>
</feature>